<name>D5C3S4_NITHN</name>
<dbReference type="PANTHER" id="PTHR35399">
    <property type="entry name" value="SLR8030 PROTEIN"/>
    <property type="match status" value="1"/>
</dbReference>
<dbReference type="InterPro" id="IPR008557">
    <property type="entry name" value="PhoX"/>
</dbReference>
<dbReference type="HOGENOM" id="CLU_650247_0_0_6"/>
<keyword evidence="2" id="KW-1185">Reference proteome</keyword>
<evidence type="ECO:0000313" key="2">
    <source>
        <dbReference type="Proteomes" id="UP000001844"/>
    </source>
</evidence>
<evidence type="ECO:0008006" key="3">
    <source>
        <dbReference type="Google" id="ProtNLM"/>
    </source>
</evidence>
<dbReference type="AlphaFoldDB" id="D5C3S4"/>
<dbReference type="eggNOG" id="COG3211">
    <property type="taxonomic scope" value="Bacteria"/>
</dbReference>
<dbReference type="KEGG" id="nhl:Nhal_1938"/>
<dbReference type="OrthoDB" id="9801383at2"/>
<sequence length="422" mass="45330">MTRNAANDADMFSFFPLENPTHLIFCIENSRPDDGSNVSIQAIHKETGQVTDVLFGMDRCDGIRTTPWGTVLATEETDDGAAYELLNPLSGKVYFVMDRGVPGGPAIIVDYQGNDASDGVVKRTALGTLAWEGLTVLSSGVVYYGDELRPGTDRDDVDGGALFKFVPDVPRVDDGIIFDLEHSPFASGRNYAFRADCREGEPASLLVGEGQSGSFPQFGQGCEIGNGSWVPVSAANARVDADANGATGYYRPEDLHRDPVFQAPEDFPGAVRFCWANTGRVEAQNFAEVICGVDLQPLMADGDRATVVVNRFVEGDSEFNSMDNLAFQPVTGNLYVIEDAANGDVWACLRDGADRGIKTDGCVRVLSVKDQSAEPTGFEFDASGTTAFLAIQHSDPDVLGDTDDIIKITGFKVTGKNGKDDD</sequence>
<dbReference type="Proteomes" id="UP000001844">
    <property type="component" value="Chromosome"/>
</dbReference>
<protein>
    <recommendedName>
        <fullName evidence="3">Phosphatase</fullName>
    </recommendedName>
</protein>
<dbReference type="EMBL" id="CP001798">
    <property type="protein sequence ID" value="ADE15046.1"/>
    <property type="molecule type" value="Genomic_DNA"/>
</dbReference>
<gene>
    <name evidence="1" type="ordered locus">Nhal_1938</name>
</gene>
<dbReference type="Pfam" id="PF05787">
    <property type="entry name" value="PhoX"/>
    <property type="match status" value="1"/>
</dbReference>
<proteinExistence type="predicted"/>
<organism evidence="1 2">
    <name type="scientific">Nitrosococcus halophilus (strain Nc4)</name>
    <dbReference type="NCBI Taxonomy" id="472759"/>
    <lineage>
        <taxon>Bacteria</taxon>
        <taxon>Pseudomonadati</taxon>
        <taxon>Pseudomonadota</taxon>
        <taxon>Gammaproteobacteria</taxon>
        <taxon>Chromatiales</taxon>
        <taxon>Chromatiaceae</taxon>
        <taxon>Nitrosococcus</taxon>
    </lineage>
</organism>
<dbReference type="STRING" id="472759.Nhal_1938"/>
<dbReference type="RefSeq" id="WP_013032912.1">
    <property type="nucleotide sequence ID" value="NC_013960.1"/>
</dbReference>
<accession>D5C3S4</accession>
<evidence type="ECO:0000313" key="1">
    <source>
        <dbReference type="EMBL" id="ADE15046.1"/>
    </source>
</evidence>
<dbReference type="PANTHER" id="PTHR35399:SF2">
    <property type="entry name" value="DUF839 DOMAIN-CONTAINING PROTEIN"/>
    <property type="match status" value="1"/>
</dbReference>
<reference evidence="2" key="1">
    <citation type="submission" date="2010-04" db="EMBL/GenBank/DDBJ databases">
        <title>Complete genome sequence of Nitrosococcus halophilus Nc4, a salt-adapted, aerobic obligate ammonia-oxidizing sulfur purple bacterium.</title>
        <authorList>
            <consortium name="US DOE Joint Genome Institute"/>
            <person name="Campbell M.A."/>
            <person name="Malfatti S.A."/>
            <person name="Chain P.S.G."/>
            <person name="Heidelberg J.F."/>
            <person name="Ward B.B."/>
            <person name="Klotz M.G."/>
        </authorList>
    </citation>
    <scope>NUCLEOTIDE SEQUENCE [LARGE SCALE GENOMIC DNA]</scope>
    <source>
        <strain evidence="2">Nc4</strain>
    </source>
</reference>